<evidence type="ECO:0000256" key="6">
    <source>
        <dbReference type="ARBA" id="ARBA00022989"/>
    </source>
</evidence>
<evidence type="ECO:0000313" key="11">
    <source>
        <dbReference type="EMBL" id="MEX0407852.1"/>
    </source>
</evidence>
<dbReference type="InterPro" id="IPR007387">
    <property type="entry name" value="TRAP_DctQ"/>
</dbReference>
<comment type="caution">
    <text evidence="11">The sequence shown here is derived from an EMBL/GenBank/DDBJ whole genome shotgun (WGS) entry which is preliminary data.</text>
</comment>
<evidence type="ECO:0000256" key="8">
    <source>
        <dbReference type="ARBA" id="ARBA00038436"/>
    </source>
</evidence>
<keyword evidence="2 9" id="KW-0813">Transport</keyword>
<keyword evidence="4 9" id="KW-0997">Cell inner membrane</keyword>
<feature type="domain" description="Tripartite ATP-independent periplasmic transporters DctQ component" evidence="10">
    <location>
        <begin position="16"/>
        <end position="143"/>
    </location>
</feature>
<evidence type="ECO:0000259" key="10">
    <source>
        <dbReference type="Pfam" id="PF04290"/>
    </source>
</evidence>
<evidence type="ECO:0000256" key="5">
    <source>
        <dbReference type="ARBA" id="ARBA00022692"/>
    </source>
</evidence>
<organism evidence="11 12">
    <name type="scientific">Aquibium pacificus</name>
    <dbReference type="NCBI Taxonomy" id="3153579"/>
    <lineage>
        <taxon>Bacteria</taxon>
        <taxon>Pseudomonadati</taxon>
        <taxon>Pseudomonadota</taxon>
        <taxon>Alphaproteobacteria</taxon>
        <taxon>Hyphomicrobiales</taxon>
        <taxon>Phyllobacteriaceae</taxon>
        <taxon>Aquibium</taxon>
    </lineage>
</organism>
<gene>
    <name evidence="11" type="ORF">ABGN05_19505</name>
</gene>
<evidence type="ECO:0000256" key="1">
    <source>
        <dbReference type="ARBA" id="ARBA00004429"/>
    </source>
</evidence>
<feature type="transmembrane region" description="Helical" evidence="9">
    <location>
        <begin position="80"/>
        <end position="101"/>
    </location>
</feature>
<protein>
    <recommendedName>
        <fullName evidence="9">TRAP transporter small permease protein</fullName>
    </recommendedName>
</protein>
<evidence type="ECO:0000256" key="4">
    <source>
        <dbReference type="ARBA" id="ARBA00022519"/>
    </source>
</evidence>
<dbReference type="PANTHER" id="PTHR35011:SF10">
    <property type="entry name" value="TRAP TRANSPORTER SMALL PERMEASE PROTEIN"/>
    <property type="match status" value="1"/>
</dbReference>
<accession>A0ABV3SM62</accession>
<evidence type="ECO:0000256" key="3">
    <source>
        <dbReference type="ARBA" id="ARBA00022475"/>
    </source>
</evidence>
<evidence type="ECO:0000313" key="12">
    <source>
        <dbReference type="Proteomes" id="UP001556692"/>
    </source>
</evidence>
<evidence type="ECO:0000256" key="2">
    <source>
        <dbReference type="ARBA" id="ARBA00022448"/>
    </source>
</evidence>
<dbReference type="Proteomes" id="UP001556692">
    <property type="component" value="Unassembled WGS sequence"/>
</dbReference>
<dbReference type="RefSeq" id="WP_367955716.1">
    <property type="nucleotide sequence ID" value="NZ_JBDPGJ010000004.1"/>
</dbReference>
<keyword evidence="7 9" id="KW-0472">Membrane</keyword>
<keyword evidence="3" id="KW-1003">Cell membrane</keyword>
<keyword evidence="12" id="KW-1185">Reference proteome</keyword>
<sequence>MANVLAILAALCLVGMIVMTSLNIVLRRPPFETPVTGAHELTAFMGALVIALALPLNQLRDGNIRVEMLTAWLPSRVTDILHRLVLLVSGALCAVIAVQLVKHAHVLSNRGEVSMTLAIPYYPFILVVGCGFAILSVVLWIQMIAPREKQSEDRSGKETTI</sequence>
<feature type="transmembrane region" description="Helical" evidence="9">
    <location>
        <begin position="121"/>
        <end position="141"/>
    </location>
</feature>
<evidence type="ECO:0000256" key="9">
    <source>
        <dbReference type="RuleBase" id="RU369079"/>
    </source>
</evidence>
<dbReference type="Pfam" id="PF04290">
    <property type="entry name" value="DctQ"/>
    <property type="match status" value="1"/>
</dbReference>
<comment type="subcellular location">
    <subcellularLocation>
        <location evidence="1 9">Cell inner membrane</location>
        <topology evidence="1 9">Multi-pass membrane protein</topology>
    </subcellularLocation>
</comment>
<reference evidence="11 12" key="1">
    <citation type="submission" date="2024-05" db="EMBL/GenBank/DDBJ databases">
        <authorList>
            <person name="Jiang F."/>
        </authorList>
    </citation>
    <scope>NUCLEOTIDE SEQUENCE [LARGE SCALE GENOMIC DNA]</scope>
    <source>
        <strain evidence="11 12">LZ166</strain>
    </source>
</reference>
<keyword evidence="5 9" id="KW-0812">Transmembrane</keyword>
<keyword evidence="6 9" id="KW-1133">Transmembrane helix</keyword>
<comment type="caution">
    <text evidence="9">Lacks conserved residue(s) required for the propagation of feature annotation.</text>
</comment>
<dbReference type="EMBL" id="JBDPGJ010000004">
    <property type="protein sequence ID" value="MEX0407852.1"/>
    <property type="molecule type" value="Genomic_DNA"/>
</dbReference>
<proteinExistence type="inferred from homology"/>
<comment type="function">
    <text evidence="9">Part of the tripartite ATP-independent periplasmic (TRAP) transport system.</text>
</comment>
<dbReference type="PANTHER" id="PTHR35011">
    <property type="entry name" value="2,3-DIKETO-L-GULONATE TRAP TRANSPORTER SMALL PERMEASE PROTEIN YIAM"/>
    <property type="match status" value="1"/>
</dbReference>
<dbReference type="InterPro" id="IPR055348">
    <property type="entry name" value="DctQ"/>
</dbReference>
<name>A0ABV3SM62_9HYPH</name>
<evidence type="ECO:0000256" key="7">
    <source>
        <dbReference type="ARBA" id="ARBA00023136"/>
    </source>
</evidence>
<comment type="similarity">
    <text evidence="8 9">Belongs to the TRAP transporter small permease family.</text>
</comment>
<comment type="subunit">
    <text evidence="9">The complex comprises the extracytoplasmic solute receptor protein and the two transmembrane proteins.</text>
</comment>
<feature type="transmembrane region" description="Helical" evidence="9">
    <location>
        <begin position="43"/>
        <end position="59"/>
    </location>
</feature>